<dbReference type="EMBL" id="PXYV01000020">
    <property type="protein sequence ID" value="PSR22232.1"/>
    <property type="molecule type" value="Genomic_DNA"/>
</dbReference>
<dbReference type="GO" id="GO:0046872">
    <property type="term" value="F:metal ion binding"/>
    <property type="evidence" value="ECO:0007669"/>
    <property type="project" value="UniProtKB-KW"/>
</dbReference>
<evidence type="ECO:0000313" key="8">
    <source>
        <dbReference type="Proteomes" id="UP000241848"/>
    </source>
</evidence>
<dbReference type="Pfam" id="PF01975">
    <property type="entry name" value="SurE"/>
    <property type="match status" value="1"/>
</dbReference>
<reference evidence="7 8" key="1">
    <citation type="journal article" date="2014" name="BMC Genomics">
        <title>Comparison of environmental and isolate Sulfobacillus genomes reveals diverse carbon, sulfur, nitrogen, and hydrogen metabolisms.</title>
        <authorList>
            <person name="Justice N.B."/>
            <person name="Norman A."/>
            <person name="Brown C.T."/>
            <person name="Singh A."/>
            <person name="Thomas B.C."/>
            <person name="Banfield J.F."/>
        </authorList>
    </citation>
    <scope>NUCLEOTIDE SEQUENCE [LARGE SCALE GENOMIC DNA]</scope>
    <source>
        <strain evidence="7">AMDSBA3</strain>
    </source>
</reference>
<comment type="catalytic activity">
    <reaction evidence="1">
        <text>a ribonucleoside 5'-phosphate + H2O = a ribonucleoside + phosphate</text>
        <dbReference type="Rhea" id="RHEA:12484"/>
        <dbReference type="ChEBI" id="CHEBI:15377"/>
        <dbReference type="ChEBI" id="CHEBI:18254"/>
        <dbReference type="ChEBI" id="CHEBI:43474"/>
        <dbReference type="ChEBI" id="CHEBI:58043"/>
        <dbReference type="EC" id="3.1.3.5"/>
    </reaction>
</comment>
<evidence type="ECO:0000313" key="7">
    <source>
        <dbReference type="EMBL" id="PSR22232.1"/>
    </source>
</evidence>
<evidence type="ECO:0000259" key="6">
    <source>
        <dbReference type="Pfam" id="PF01975"/>
    </source>
</evidence>
<evidence type="ECO:0000256" key="2">
    <source>
        <dbReference type="ARBA" id="ARBA00011062"/>
    </source>
</evidence>
<evidence type="ECO:0000256" key="1">
    <source>
        <dbReference type="ARBA" id="ARBA00000815"/>
    </source>
</evidence>
<comment type="caution">
    <text evidence="7">The sequence shown here is derived from an EMBL/GenBank/DDBJ whole genome shotgun (WGS) entry which is preliminary data.</text>
</comment>
<evidence type="ECO:0000256" key="3">
    <source>
        <dbReference type="ARBA" id="ARBA00012643"/>
    </source>
</evidence>
<keyword evidence="5" id="KW-0378">Hydrolase</keyword>
<sequence length="265" mass="29224">MVVRFLLTNDDGVRAPGIQSVFKALCEDHDLVIVAPREQRSAASQSFTFGASYTVQKVGESVYQCSGSPTDCVMFGIAELGPFDAVVSGMNQGANVAWDIWYSGTVGAAFEAARRQVPAIALSLNVLPDDPMNASSHQYIAACQQFARYVRHSLVEVIKPGMLVNLNFPNSKTLMERTPQVAMLGTYPFNRQVLVRDANAQREEWNAHIEHHERNVEGALTQPESDGALLRFGPTMTLLGAQWHVCQESEQRHLKEWLLHGGGLL</sequence>
<gene>
    <name evidence="7" type="primary">surE</name>
    <name evidence="7" type="ORF">C7B45_07630</name>
</gene>
<evidence type="ECO:0000256" key="5">
    <source>
        <dbReference type="ARBA" id="ARBA00022801"/>
    </source>
</evidence>
<dbReference type="NCBIfam" id="TIGR00087">
    <property type="entry name" value="surE"/>
    <property type="match status" value="1"/>
</dbReference>
<dbReference type="PANTHER" id="PTHR30457">
    <property type="entry name" value="5'-NUCLEOTIDASE SURE"/>
    <property type="match status" value="1"/>
</dbReference>
<dbReference type="PANTHER" id="PTHR30457:SF0">
    <property type="entry name" value="PHOSPHATASE, PUTATIVE (AFU_ORTHOLOGUE AFUA_4G01070)-RELATED"/>
    <property type="match status" value="1"/>
</dbReference>
<dbReference type="EC" id="3.1.3.5" evidence="3"/>
<dbReference type="InterPro" id="IPR002828">
    <property type="entry name" value="SurE-like_Pase/nucleotidase"/>
</dbReference>
<organism evidence="7 8">
    <name type="scientific">Sulfobacillus acidophilus</name>
    <dbReference type="NCBI Taxonomy" id="53633"/>
    <lineage>
        <taxon>Bacteria</taxon>
        <taxon>Bacillati</taxon>
        <taxon>Bacillota</taxon>
        <taxon>Clostridia</taxon>
        <taxon>Eubacteriales</taxon>
        <taxon>Clostridiales Family XVII. Incertae Sedis</taxon>
        <taxon>Sulfobacillus</taxon>
    </lineage>
</organism>
<dbReference type="GO" id="GO:0008253">
    <property type="term" value="F:5'-nucleotidase activity"/>
    <property type="evidence" value="ECO:0007669"/>
    <property type="project" value="UniProtKB-EC"/>
</dbReference>
<proteinExistence type="inferred from homology"/>
<dbReference type="SUPFAM" id="SSF64167">
    <property type="entry name" value="SurE-like"/>
    <property type="match status" value="1"/>
</dbReference>
<dbReference type="InterPro" id="IPR036523">
    <property type="entry name" value="SurE-like_sf"/>
</dbReference>
<dbReference type="Gene3D" id="3.40.1210.10">
    <property type="entry name" value="Survival protein SurE-like phosphatase/nucleotidase"/>
    <property type="match status" value="1"/>
</dbReference>
<dbReference type="InterPro" id="IPR030048">
    <property type="entry name" value="SurE"/>
</dbReference>
<keyword evidence="4" id="KW-0479">Metal-binding</keyword>
<evidence type="ECO:0000256" key="4">
    <source>
        <dbReference type="ARBA" id="ARBA00022723"/>
    </source>
</evidence>
<protein>
    <recommendedName>
        <fullName evidence="3">5'-nucleotidase</fullName>
        <ecNumber evidence="3">3.1.3.5</ecNumber>
    </recommendedName>
</protein>
<comment type="similarity">
    <text evidence="2">Belongs to the SurE nucleotidase family.</text>
</comment>
<feature type="domain" description="Survival protein SurE-like phosphatase/nucleotidase" evidence="6">
    <location>
        <begin position="6"/>
        <end position="173"/>
    </location>
</feature>
<accession>A0A2T2WJ16</accession>
<dbReference type="AlphaFoldDB" id="A0A2T2WJ16"/>
<dbReference type="Proteomes" id="UP000241848">
    <property type="component" value="Unassembled WGS sequence"/>
</dbReference>
<name>A0A2T2WJ16_9FIRM</name>